<dbReference type="Pfam" id="PF20415">
    <property type="entry name" value="DUF6699"/>
    <property type="match status" value="1"/>
</dbReference>
<evidence type="ECO:0000256" key="1">
    <source>
        <dbReference type="SAM" id="MobiDB-lite"/>
    </source>
</evidence>
<proteinExistence type="predicted"/>
<keyword evidence="4" id="KW-1185">Reference proteome</keyword>
<protein>
    <recommendedName>
        <fullName evidence="2">DUF6699 domain-containing protein</fullName>
    </recommendedName>
</protein>
<dbReference type="RefSeq" id="XP_009546044.1">
    <property type="nucleotide sequence ID" value="XM_009547749.1"/>
</dbReference>
<evidence type="ECO:0000313" key="3">
    <source>
        <dbReference type="EMBL" id="ETW81394.1"/>
    </source>
</evidence>
<feature type="region of interest" description="Disordered" evidence="1">
    <location>
        <begin position="1"/>
        <end position="96"/>
    </location>
</feature>
<feature type="compositionally biased region" description="Pro residues" evidence="1">
    <location>
        <begin position="139"/>
        <end position="150"/>
    </location>
</feature>
<dbReference type="eggNOG" id="ENOG502SYX7">
    <property type="taxonomic scope" value="Eukaryota"/>
</dbReference>
<sequence length="326" mass="36913">MPSFMDRLYSRRKHDSIVLTPQAPRIQRIPLPDVGGGDMLMNSRPAMENVPPPPKPRHHHRPSMDEGYSTSPEASTSSRRPSNASRTPQAQPMKGILKHVETPIVHIARIQTDGYTSSPEKIVTSRYDSSRGRRSRLPSQPPPVSPPSVTPPVSLHWSLLPYDHHVSKSRLVFDARIPIRNISFLNTWPPRPLTTIEREKPAANPPLTEMVICCKAAPEWPVNISRPTGIRCIDVWEAIRETFDLVVTSAERNKWASRVQSGQPAFRERCRITHAPQTESMRRVDLLCGNVMFFGLEWTPPNEKYPEGSWLMRMGPSIVEPQKVTL</sequence>
<reference evidence="3 4" key="1">
    <citation type="journal article" date="2012" name="New Phytol.">
        <title>Insight into trade-off between wood decay and parasitism from the genome of a fungal forest pathogen.</title>
        <authorList>
            <person name="Olson A."/>
            <person name="Aerts A."/>
            <person name="Asiegbu F."/>
            <person name="Belbahri L."/>
            <person name="Bouzid O."/>
            <person name="Broberg A."/>
            <person name="Canback B."/>
            <person name="Coutinho P.M."/>
            <person name="Cullen D."/>
            <person name="Dalman K."/>
            <person name="Deflorio G."/>
            <person name="van Diepen L.T."/>
            <person name="Dunand C."/>
            <person name="Duplessis S."/>
            <person name="Durling M."/>
            <person name="Gonthier P."/>
            <person name="Grimwood J."/>
            <person name="Fossdal C.G."/>
            <person name="Hansson D."/>
            <person name="Henrissat B."/>
            <person name="Hietala A."/>
            <person name="Himmelstrand K."/>
            <person name="Hoffmeister D."/>
            <person name="Hogberg N."/>
            <person name="James T.Y."/>
            <person name="Karlsson M."/>
            <person name="Kohler A."/>
            <person name="Kues U."/>
            <person name="Lee Y.H."/>
            <person name="Lin Y.C."/>
            <person name="Lind M."/>
            <person name="Lindquist E."/>
            <person name="Lombard V."/>
            <person name="Lucas S."/>
            <person name="Lunden K."/>
            <person name="Morin E."/>
            <person name="Murat C."/>
            <person name="Park J."/>
            <person name="Raffaello T."/>
            <person name="Rouze P."/>
            <person name="Salamov A."/>
            <person name="Schmutz J."/>
            <person name="Solheim H."/>
            <person name="Stahlberg J."/>
            <person name="Velez H."/>
            <person name="de Vries R.P."/>
            <person name="Wiebenga A."/>
            <person name="Woodward S."/>
            <person name="Yakovlev I."/>
            <person name="Garbelotto M."/>
            <person name="Martin F."/>
            <person name="Grigoriev I.V."/>
            <person name="Stenlid J."/>
        </authorList>
    </citation>
    <scope>NUCLEOTIDE SEQUENCE [LARGE SCALE GENOMIC DNA]</scope>
    <source>
        <strain evidence="3 4">TC 32-1</strain>
    </source>
</reference>
<dbReference type="InParanoid" id="W4K6M7"/>
<accession>W4K6M7</accession>
<evidence type="ECO:0000313" key="4">
    <source>
        <dbReference type="Proteomes" id="UP000030671"/>
    </source>
</evidence>
<dbReference type="EMBL" id="KI925458">
    <property type="protein sequence ID" value="ETW81394.1"/>
    <property type="molecule type" value="Genomic_DNA"/>
</dbReference>
<dbReference type="OrthoDB" id="3241567at2759"/>
<feature type="region of interest" description="Disordered" evidence="1">
    <location>
        <begin position="116"/>
        <end position="150"/>
    </location>
</feature>
<dbReference type="GeneID" id="20677585"/>
<dbReference type="AlphaFoldDB" id="W4K6M7"/>
<feature type="compositionally biased region" description="Polar residues" evidence="1">
    <location>
        <begin position="68"/>
        <end position="90"/>
    </location>
</feature>
<evidence type="ECO:0000259" key="2">
    <source>
        <dbReference type="Pfam" id="PF20415"/>
    </source>
</evidence>
<gene>
    <name evidence="3" type="ORF">HETIRDRAFT_474812</name>
</gene>
<dbReference type="KEGG" id="hir:HETIRDRAFT_474812"/>
<dbReference type="InterPro" id="IPR046522">
    <property type="entry name" value="DUF6699"/>
</dbReference>
<dbReference type="HOGENOM" id="CLU_073886_0_0_1"/>
<feature type="domain" description="DUF6699" evidence="2">
    <location>
        <begin position="172"/>
        <end position="298"/>
    </location>
</feature>
<name>W4K6M7_HETIT</name>
<organism evidence="3 4">
    <name type="scientific">Heterobasidion irregulare (strain TC 32-1)</name>
    <dbReference type="NCBI Taxonomy" id="747525"/>
    <lineage>
        <taxon>Eukaryota</taxon>
        <taxon>Fungi</taxon>
        <taxon>Dikarya</taxon>
        <taxon>Basidiomycota</taxon>
        <taxon>Agaricomycotina</taxon>
        <taxon>Agaricomycetes</taxon>
        <taxon>Russulales</taxon>
        <taxon>Bondarzewiaceae</taxon>
        <taxon>Heterobasidion</taxon>
        <taxon>Heterobasidion annosum species complex</taxon>
    </lineage>
</organism>
<dbReference type="Proteomes" id="UP000030671">
    <property type="component" value="Unassembled WGS sequence"/>
</dbReference>